<comment type="caution">
    <text evidence="3">The sequence shown here is derived from an EMBL/GenBank/DDBJ whole genome shotgun (WGS) entry which is preliminary data.</text>
</comment>
<proteinExistence type="inferred from homology"/>
<dbReference type="InterPro" id="IPR001509">
    <property type="entry name" value="Epimerase_deHydtase"/>
</dbReference>
<accession>A0ABW4JC96</accession>
<feature type="domain" description="NAD-dependent epimerase/dehydratase" evidence="2">
    <location>
        <begin position="4"/>
        <end position="218"/>
    </location>
</feature>
<dbReference type="CDD" id="cd05265">
    <property type="entry name" value="SDR_a1"/>
    <property type="match status" value="1"/>
</dbReference>
<dbReference type="InterPro" id="IPR036291">
    <property type="entry name" value="NAD(P)-bd_dom_sf"/>
</dbReference>
<gene>
    <name evidence="3" type="ORF">ACFSB2_04110</name>
</gene>
<dbReference type="Gene3D" id="3.40.50.720">
    <property type="entry name" value="NAD(P)-binding Rossmann-like Domain"/>
    <property type="match status" value="1"/>
</dbReference>
<comment type="similarity">
    <text evidence="1">Belongs to the NAD(P)-dependent epimerase/dehydratase family.</text>
</comment>
<dbReference type="RefSeq" id="WP_377941471.1">
    <property type="nucleotide sequence ID" value="NZ_JBHUCX010000013.1"/>
</dbReference>
<sequence>MKVLFIGGTGVISQAVSRLAVERGVELFLLNRGKRSAFVPKGATVIQGDIRDVQATKEALGNQRFDVIVDWIGFTPAQAQVDIELFQAKTDQYIYISSASVYQKPLTHPIVTESTPLSNPYWQYSRDKIASEALLMDAYRSTGFPVTIVRPSFTYGDTLIPAAMNSGAHPWSLVERMRQGKGIIVHGDGTSLWTMTHNTDFAKGFVGLMGNPQAIGHAFHITSDEVLTWDQIYQAIGKAAGVAPKLVHISTDFIARCVPEKSAGLLGDKAVSHIFDNSKIKRFVPEYQSTVPFAAGIRQTIAWFEAHPEQCLVDEAWNAQMDAIILAHEAGAAHFSSEMNG</sequence>
<dbReference type="SUPFAM" id="SSF51735">
    <property type="entry name" value="NAD(P)-binding Rossmann-fold domains"/>
    <property type="match status" value="1"/>
</dbReference>
<reference evidence="4" key="1">
    <citation type="journal article" date="2019" name="Int. J. Syst. Evol. Microbiol.">
        <title>The Global Catalogue of Microorganisms (GCM) 10K type strain sequencing project: providing services to taxonomists for standard genome sequencing and annotation.</title>
        <authorList>
            <consortium name="The Broad Institute Genomics Platform"/>
            <consortium name="The Broad Institute Genome Sequencing Center for Infectious Disease"/>
            <person name="Wu L."/>
            <person name="Ma J."/>
        </authorList>
    </citation>
    <scope>NUCLEOTIDE SEQUENCE [LARGE SCALE GENOMIC DNA]</scope>
    <source>
        <strain evidence="4">CGMCC 1.12286</strain>
    </source>
</reference>
<protein>
    <submittedName>
        <fullName evidence="3">SDR family oxidoreductase</fullName>
    </submittedName>
</protein>
<evidence type="ECO:0000256" key="1">
    <source>
        <dbReference type="ARBA" id="ARBA00007637"/>
    </source>
</evidence>
<dbReference type="PANTHER" id="PTHR43000">
    <property type="entry name" value="DTDP-D-GLUCOSE 4,6-DEHYDRATASE-RELATED"/>
    <property type="match status" value="1"/>
</dbReference>
<dbReference type="Pfam" id="PF01370">
    <property type="entry name" value="Epimerase"/>
    <property type="match status" value="1"/>
</dbReference>
<evidence type="ECO:0000313" key="4">
    <source>
        <dbReference type="Proteomes" id="UP001597079"/>
    </source>
</evidence>
<evidence type="ECO:0000259" key="2">
    <source>
        <dbReference type="Pfam" id="PF01370"/>
    </source>
</evidence>
<name>A0ABW4JC96_9BACL</name>
<organism evidence="3 4">
    <name type="scientific">Alicyclobacillus fodiniaquatilis</name>
    <dbReference type="NCBI Taxonomy" id="1661150"/>
    <lineage>
        <taxon>Bacteria</taxon>
        <taxon>Bacillati</taxon>
        <taxon>Bacillota</taxon>
        <taxon>Bacilli</taxon>
        <taxon>Bacillales</taxon>
        <taxon>Alicyclobacillaceae</taxon>
        <taxon>Alicyclobacillus</taxon>
    </lineage>
</organism>
<dbReference type="Proteomes" id="UP001597079">
    <property type="component" value="Unassembled WGS sequence"/>
</dbReference>
<dbReference type="EMBL" id="JBHUCX010000013">
    <property type="protein sequence ID" value="MFD1673892.1"/>
    <property type="molecule type" value="Genomic_DNA"/>
</dbReference>
<evidence type="ECO:0000313" key="3">
    <source>
        <dbReference type="EMBL" id="MFD1673892.1"/>
    </source>
</evidence>
<keyword evidence="4" id="KW-1185">Reference proteome</keyword>